<name>A0A9N8VXX9_9GLOM</name>
<evidence type="ECO:0000313" key="3">
    <source>
        <dbReference type="Proteomes" id="UP000789706"/>
    </source>
</evidence>
<keyword evidence="1" id="KW-0812">Transmembrane</keyword>
<feature type="transmembrane region" description="Helical" evidence="1">
    <location>
        <begin position="20"/>
        <end position="39"/>
    </location>
</feature>
<dbReference type="InterPro" id="IPR040410">
    <property type="entry name" value="UPF0658_Golgi"/>
</dbReference>
<dbReference type="PANTHER" id="PTHR34391">
    <property type="entry name" value="UPF0658 GOLGI APPARATUS MEMBRANE PROTEIN C1952.10C-RELATED"/>
    <property type="match status" value="1"/>
</dbReference>
<keyword evidence="3" id="KW-1185">Reference proteome</keyword>
<keyword evidence="1" id="KW-1133">Transmembrane helix</keyword>
<proteinExistence type="predicted"/>
<feature type="transmembrane region" description="Helical" evidence="1">
    <location>
        <begin position="253"/>
        <end position="273"/>
    </location>
</feature>
<keyword evidence="1" id="KW-0472">Membrane</keyword>
<protein>
    <submittedName>
        <fullName evidence="2">3970_t:CDS:1</fullName>
    </submittedName>
</protein>
<dbReference type="Proteomes" id="UP000789706">
    <property type="component" value="Unassembled WGS sequence"/>
</dbReference>
<dbReference type="PANTHER" id="PTHR34391:SF1">
    <property type="entry name" value="UPF0658 GOLGI APPARATUS MEMBRANE PROTEIN C1952.10C-RELATED"/>
    <property type="match status" value="1"/>
</dbReference>
<reference evidence="2" key="1">
    <citation type="submission" date="2021-06" db="EMBL/GenBank/DDBJ databases">
        <authorList>
            <person name="Kallberg Y."/>
            <person name="Tangrot J."/>
            <person name="Rosling A."/>
        </authorList>
    </citation>
    <scope>NUCLEOTIDE SEQUENCE</scope>
    <source>
        <strain evidence="2">AZ414A</strain>
    </source>
</reference>
<dbReference type="AlphaFoldDB" id="A0A9N8VXX9"/>
<feature type="transmembrane region" description="Helical" evidence="1">
    <location>
        <begin position="59"/>
        <end position="81"/>
    </location>
</feature>
<feature type="transmembrane region" description="Helical" evidence="1">
    <location>
        <begin position="212"/>
        <end position="233"/>
    </location>
</feature>
<accession>A0A9N8VXX9</accession>
<gene>
    <name evidence="2" type="ORF">DEBURN_LOCUS2880</name>
</gene>
<dbReference type="OrthoDB" id="2448307at2759"/>
<dbReference type="GO" id="GO:0005794">
    <property type="term" value="C:Golgi apparatus"/>
    <property type="evidence" value="ECO:0007669"/>
    <property type="project" value="TreeGrafter"/>
</dbReference>
<evidence type="ECO:0000313" key="2">
    <source>
        <dbReference type="EMBL" id="CAG8465165.1"/>
    </source>
</evidence>
<dbReference type="EMBL" id="CAJVPK010000167">
    <property type="protein sequence ID" value="CAG8465165.1"/>
    <property type="molecule type" value="Genomic_DNA"/>
</dbReference>
<sequence length="311" mass="35603">MASHDTRKISITGKITLASVVLQAIVVTVLECFVIYYHVTCVSLFELDNQGEGISEADLIYHAIFILALCYQVVLAVDSIVNNVGLNDAKFKYSDTENYPDSQYAINYFRSKMRPLEYIIIGIVAGFSLYLALVSFKLSIADTRIRKAYILLSILQTLIKMDVFFVGAYAIQLIPSQKIGYSTSILETVILFICGTLLLLMAWFSISHELKFVLLVVINCLCFSLIYFVWKLVKVNMKPKEGVDPYQFTRKFLTFFLSVTLFLVILTIIYASLCFRNMILRIFESKKDSQNRQSMIDSHIRDRRESRLSLD</sequence>
<organism evidence="2 3">
    <name type="scientific">Diversispora eburnea</name>
    <dbReference type="NCBI Taxonomy" id="1213867"/>
    <lineage>
        <taxon>Eukaryota</taxon>
        <taxon>Fungi</taxon>
        <taxon>Fungi incertae sedis</taxon>
        <taxon>Mucoromycota</taxon>
        <taxon>Glomeromycotina</taxon>
        <taxon>Glomeromycetes</taxon>
        <taxon>Diversisporales</taxon>
        <taxon>Diversisporaceae</taxon>
        <taxon>Diversispora</taxon>
    </lineage>
</organism>
<feature type="transmembrane region" description="Helical" evidence="1">
    <location>
        <begin position="148"/>
        <end position="171"/>
    </location>
</feature>
<comment type="caution">
    <text evidence="2">The sequence shown here is derived from an EMBL/GenBank/DDBJ whole genome shotgun (WGS) entry which is preliminary data.</text>
</comment>
<evidence type="ECO:0000256" key="1">
    <source>
        <dbReference type="SAM" id="Phobius"/>
    </source>
</evidence>
<feature type="transmembrane region" description="Helical" evidence="1">
    <location>
        <begin position="183"/>
        <end position="206"/>
    </location>
</feature>
<feature type="transmembrane region" description="Helical" evidence="1">
    <location>
        <begin position="118"/>
        <end position="136"/>
    </location>
</feature>